<dbReference type="PANTHER" id="PTHR43398:SF1">
    <property type="entry name" value="DOLICHOL-PHOSPHATE MANNOSYLTRANSFERASE SUBUNIT 1"/>
    <property type="match status" value="1"/>
</dbReference>
<dbReference type="GO" id="GO:0016020">
    <property type="term" value="C:membrane"/>
    <property type="evidence" value="ECO:0007669"/>
    <property type="project" value="UniProtKB-SubCell"/>
</dbReference>
<dbReference type="AlphaFoldDB" id="A0A4P6V6W0"/>
<evidence type="ECO:0000313" key="11">
    <source>
        <dbReference type="EMBL" id="QBK32389.1"/>
    </source>
</evidence>
<keyword evidence="6 8" id="KW-1133">Transmembrane helix</keyword>
<keyword evidence="4 11" id="KW-0808">Transferase</keyword>
<dbReference type="GO" id="GO:0000271">
    <property type="term" value="P:polysaccharide biosynthetic process"/>
    <property type="evidence" value="ECO:0007669"/>
    <property type="project" value="InterPro"/>
</dbReference>
<evidence type="ECO:0000259" key="10">
    <source>
        <dbReference type="Pfam" id="PF04138"/>
    </source>
</evidence>
<feature type="transmembrane region" description="Helical" evidence="8">
    <location>
        <begin position="347"/>
        <end position="365"/>
    </location>
</feature>
<keyword evidence="5 8" id="KW-0812">Transmembrane</keyword>
<evidence type="ECO:0000313" key="12">
    <source>
        <dbReference type="Proteomes" id="UP000293719"/>
    </source>
</evidence>
<dbReference type="KEGG" id="rpod:E0E05_12590"/>
<dbReference type="EMBL" id="CP036532">
    <property type="protein sequence ID" value="QBK32389.1"/>
    <property type="molecule type" value="Genomic_DNA"/>
</dbReference>
<dbReference type="OrthoDB" id="9811222at2"/>
<evidence type="ECO:0000256" key="6">
    <source>
        <dbReference type="ARBA" id="ARBA00022989"/>
    </source>
</evidence>
<feature type="transmembrane region" description="Helical" evidence="8">
    <location>
        <begin position="281"/>
        <end position="299"/>
    </location>
</feature>
<evidence type="ECO:0000256" key="3">
    <source>
        <dbReference type="ARBA" id="ARBA00022676"/>
    </source>
</evidence>
<dbReference type="Proteomes" id="UP000293719">
    <property type="component" value="Chromosome"/>
</dbReference>
<feature type="domain" description="Glycosyltransferase 2-like" evidence="9">
    <location>
        <begin position="19"/>
        <end position="185"/>
    </location>
</feature>
<protein>
    <submittedName>
        <fullName evidence="11">Glycosyltransferase family 2 protein</fullName>
    </submittedName>
</protein>
<keyword evidence="3" id="KW-0328">Glycosyltransferase</keyword>
<keyword evidence="12" id="KW-1185">Reference proteome</keyword>
<evidence type="ECO:0000256" key="5">
    <source>
        <dbReference type="ARBA" id="ARBA00022692"/>
    </source>
</evidence>
<dbReference type="InterPro" id="IPR007267">
    <property type="entry name" value="GtrA_DPMS_TM"/>
</dbReference>
<organism evidence="11 12">
    <name type="scientific">Roseitalea porphyridii</name>
    <dbReference type="NCBI Taxonomy" id="1852022"/>
    <lineage>
        <taxon>Bacteria</taxon>
        <taxon>Pseudomonadati</taxon>
        <taxon>Pseudomonadota</taxon>
        <taxon>Alphaproteobacteria</taxon>
        <taxon>Hyphomicrobiales</taxon>
        <taxon>Ahrensiaceae</taxon>
        <taxon>Roseitalea</taxon>
    </lineage>
</organism>
<evidence type="ECO:0000256" key="7">
    <source>
        <dbReference type="ARBA" id="ARBA00023136"/>
    </source>
</evidence>
<dbReference type="CDD" id="cd06442">
    <property type="entry name" value="DPM1_like"/>
    <property type="match status" value="1"/>
</dbReference>
<evidence type="ECO:0000256" key="4">
    <source>
        <dbReference type="ARBA" id="ARBA00022679"/>
    </source>
</evidence>
<name>A0A4P6V6W0_9HYPH</name>
<reference evidence="11 12" key="1">
    <citation type="journal article" date="2017" name="Int. J. Syst. Evol. Microbiol.">
        <title>Roseitalea porphyridii gen. nov., sp. nov., isolated from a red alga, and reclassification of Hoeflea suaedae Chung et al. 2013 as Pseudohoeflea suaedae gen. nov., comb. nov.</title>
        <authorList>
            <person name="Hyeon J.W."/>
            <person name="Jeong S.E."/>
            <person name="Baek K."/>
            <person name="Jeon C.O."/>
        </authorList>
    </citation>
    <scope>NUCLEOTIDE SEQUENCE [LARGE SCALE GENOMIC DNA]</scope>
    <source>
        <strain evidence="11 12">MA7-20</strain>
    </source>
</reference>
<evidence type="ECO:0000256" key="2">
    <source>
        <dbReference type="ARBA" id="ARBA00006739"/>
    </source>
</evidence>
<dbReference type="PANTHER" id="PTHR43398">
    <property type="entry name" value="DOLICHOL-PHOSPHATE MANNOSYLTRANSFERASE SUBUNIT 1"/>
    <property type="match status" value="1"/>
</dbReference>
<dbReference type="Pfam" id="PF04138">
    <property type="entry name" value="GtrA_DPMS_TM"/>
    <property type="match status" value="1"/>
</dbReference>
<dbReference type="InterPro" id="IPR039528">
    <property type="entry name" value="DPM1-like"/>
</dbReference>
<accession>A0A4P6V6W0</accession>
<dbReference type="SUPFAM" id="SSF53448">
    <property type="entry name" value="Nucleotide-diphospho-sugar transferases"/>
    <property type="match status" value="1"/>
</dbReference>
<feature type="transmembrane region" description="Helical" evidence="8">
    <location>
        <begin position="320"/>
        <end position="341"/>
    </location>
</feature>
<evidence type="ECO:0000259" key="9">
    <source>
        <dbReference type="Pfam" id="PF00535"/>
    </source>
</evidence>
<proteinExistence type="inferred from homology"/>
<comment type="subcellular location">
    <subcellularLocation>
        <location evidence="1">Membrane</location>
        <topology evidence="1">Multi-pass membrane protein</topology>
    </subcellularLocation>
</comment>
<sequence>MAARAEPVTAAALAAPALSIVLPAYNEAENIPVIVGKIGEAMGGRPHEIIVVDDDSPDGTAGVTRAVARKHPHVRCIRRVGRRGLSGACVEGMMAANAPVVVIMDADMQHDETRLPVMLAEIEAGADLVIASRYVEGVRAGGGFHKKTRAKGSELATWLANRITGRYTTDPMSGFFMLRRDVADKVAGAVSREGFKILFDIVSRYGAQLDIREVPFEFRERVAGESKLGFLVTVQFLGLLVSRYTGGLLPTQFLLFALVGTSGLVVHMASLYGLSAAGLNFTLSQTIATYIAMTTNFAFNNQVTFAHRKLVGLRFWRGLVTFYAICSIGALGNLAVAERIFELGTPVWIAGLAGAVMSALFNYAVTKLVTWRDG</sequence>
<dbReference type="InterPro" id="IPR001173">
    <property type="entry name" value="Glyco_trans_2-like"/>
</dbReference>
<gene>
    <name evidence="11" type="ORF">E0E05_12590</name>
</gene>
<comment type="similarity">
    <text evidence="2">Belongs to the glycosyltransferase 2 family.</text>
</comment>
<dbReference type="Gene3D" id="3.90.550.10">
    <property type="entry name" value="Spore Coat Polysaccharide Biosynthesis Protein SpsA, Chain A"/>
    <property type="match status" value="1"/>
</dbReference>
<dbReference type="GO" id="GO:0004582">
    <property type="term" value="F:dolichyl-phosphate beta-D-mannosyltransferase activity"/>
    <property type="evidence" value="ECO:0007669"/>
    <property type="project" value="InterPro"/>
</dbReference>
<feature type="domain" description="GtrA/DPMS transmembrane" evidence="10">
    <location>
        <begin position="256"/>
        <end position="371"/>
    </location>
</feature>
<feature type="transmembrane region" description="Helical" evidence="8">
    <location>
        <begin position="253"/>
        <end position="275"/>
    </location>
</feature>
<dbReference type="Pfam" id="PF00535">
    <property type="entry name" value="Glycos_transf_2"/>
    <property type="match status" value="1"/>
</dbReference>
<evidence type="ECO:0000256" key="1">
    <source>
        <dbReference type="ARBA" id="ARBA00004141"/>
    </source>
</evidence>
<dbReference type="InterPro" id="IPR029044">
    <property type="entry name" value="Nucleotide-diphossugar_trans"/>
</dbReference>
<evidence type="ECO:0000256" key="8">
    <source>
        <dbReference type="SAM" id="Phobius"/>
    </source>
</evidence>
<dbReference type="GO" id="GO:0009247">
    <property type="term" value="P:glycolipid biosynthetic process"/>
    <property type="evidence" value="ECO:0007669"/>
    <property type="project" value="TreeGrafter"/>
</dbReference>
<keyword evidence="7 8" id="KW-0472">Membrane</keyword>